<name>A0A409WJQ6_PSICY</name>
<comment type="caution">
    <text evidence="2">The sequence shown here is derived from an EMBL/GenBank/DDBJ whole genome shotgun (WGS) entry which is preliminary data.</text>
</comment>
<accession>A0A409WJQ6</accession>
<protein>
    <recommendedName>
        <fullName evidence="4">BTB domain-containing protein</fullName>
    </recommendedName>
</protein>
<evidence type="ECO:0000256" key="1">
    <source>
        <dbReference type="SAM" id="MobiDB-lite"/>
    </source>
</evidence>
<evidence type="ECO:0008006" key="4">
    <source>
        <dbReference type="Google" id="ProtNLM"/>
    </source>
</evidence>
<dbReference type="AlphaFoldDB" id="A0A409WJQ6"/>
<feature type="region of interest" description="Disordered" evidence="1">
    <location>
        <begin position="1"/>
        <end position="23"/>
    </location>
</feature>
<proteinExistence type="predicted"/>
<dbReference type="EMBL" id="NHYD01003408">
    <property type="protein sequence ID" value="PPQ78737.1"/>
    <property type="molecule type" value="Genomic_DNA"/>
</dbReference>
<feature type="compositionally biased region" description="Polar residues" evidence="1">
    <location>
        <begin position="14"/>
        <end position="23"/>
    </location>
</feature>
<gene>
    <name evidence="2" type="ORF">CVT25_010740</name>
</gene>
<dbReference type="InParanoid" id="A0A409WJQ6"/>
<sequence length="361" mass="41806">MVMEHQRLRYKPPRSSSNCDSTSFSMHTLHRKTALAVKDETQLGVAGPSKPKLCFVRVEDSLFKVPETFFRQMPQEIQEHTKFSSGLGKTPEKPILLVGHSNHQFRQFLDSYNSYPSLDSQSIDIDNLLTIGELSYLYQQRHLAHWFMPIFKEFVTSHQTALRKATNSIYVRAMKLGMAYGSRELCSSISTKWITRMHWRELDPLSALLFADTYGMRELLSHACYIYLMLVYRRIQLSQDIDSKGLLTPRQKTHVMSGYHSLSAYWNHLRLNPPDFEPDPVCGSHSQCVGAWRLRWLAAAEKEYPLPEVDVLGRLMYIERCLREDMLVGVVLNRACKASALRVVSVKREMVSRQLHHHFDL</sequence>
<dbReference type="Proteomes" id="UP000283269">
    <property type="component" value="Unassembled WGS sequence"/>
</dbReference>
<evidence type="ECO:0000313" key="2">
    <source>
        <dbReference type="EMBL" id="PPQ78737.1"/>
    </source>
</evidence>
<organism evidence="2 3">
    <name type="scientific">Psilocybe cyanescens</name>
    <dbReference type="NCBI Taxonomy" id="93625"/>
    <lineage>
        <taxon>Eukaryota</taxon>
        <taxon>Fungi</taxon>
        <taxon>Dikarya</taxon>
        <taxon>Basidiomycota</taxon>
        <taxon>Agaricomycotina</taxon>
        <taxon>Agaricomycetes</taxon>
        <taxon>Agaricomycetidae</taxon>
        <taxon>Agaricales</taxon>
        <taxon>Agaricineae</taxon>
        <taxon>Strophariaceae</taxon>
        <taxon>Psilocybe</taxon>
    </lineage>
</organism>
<dbReference type="OrthoDB" id="2914104at2759"/>
<keyword evidence="3" id="KW-1185">Reference proteome</keyword>
<evidence type="ECO:0000313" key="3">
    <source>
        <dbReference type="Proteomes" id="UP000283269"/>
    </source>
</evidence>
<reference evidence="2 3" key="1">
    <citation type="journal article" date="2018" name="Evol. Lett.">
        <title>Horizontal gene cluster transfer increased hallucinogenic mushroom diversity.</title>
        <authorList>
            <person name="Reynolds H.T."/>
            <person name="Vijayakumar V."/>
            <person name="Gluck-Thaler E."/>
            <person name="Korotkin H.B."/>
            <person name="Matheny P.B."/>
            <person name="Slot J.C."/>
        </authorList>
    </citation>
    <scope>NUCLEOTIDE SEQUENCE [LARGE SCALE GENOMIC DNA]</scope>
    <source>
        <strain evidence="2 3">2631</strain>
    </source>
</reference>